<keyword evidence="4" id="KW-0677">Repeat</keyword>
<dbReference type="PROSITE" id="PS00678">
    <property type="entry name" value="WD_REPEATS_1"/>
    <property type="match status" value="1"/>
</dbReference>
<comment type="pathway">
    <text evidence="1">Protein modification; protein ubiquitination.</text>
</comment>
<dbReference type="EMBL" id="KN847540">
    <property type="protein sequence ID" value="KIW04743.1"/>
    <property type="molecule type" value="Genomic_DNA"/>
</dbReference>
<dbReference type="HOGENOM" id="CLU_000288_103_1_1"/>
<feature type="compositionally biased region" description="Polar residues" evidence="7">
    <location>
        <begin position="15"/>
        <end position="31"/>
    </location>
</feature>
<dbReference type="SUPFAM" id="SSF50998">
    <property type="entry name" value="Quinoprotein alcohol dehydrogenase-like"/>
    <property type="match status" value="1"/>
</dbReference>
<dbReference type="EMBL" id="KN847540">
    <property type="protein sequence ID" value="KIW04744.1"/>
    <property type="molecule type" value="Genomic_DNA"/>
</dbReference>
<dbReference type="PROSITE" id="PS50294">
    <property type="entry name" value="WD_REPEATS_REGION"/>
    <property type="match status" value="2"/>
</dbReference>
<proteinExistence type="inferred from homology"/>
<dbReference type="SMART" id="SM00564">
    <property type="entry name" value="PQQ"/>
    <property type="match status" value="2"/>
</dbReference>
<sequence length="717" mass="79796">MAPDSQHISLAPDRSSLNRVSSNQSPPNGLASTSPPTSSRYTSIHGRHCHSAFMLPSPTSENGVNEGGKKFRANINNDGNAHDCEQQEEIAISSTDKTAGKTISPFLAKHIPNTYNPMNHQQGQAMNEPGSASNTKYCNRHRPDRKCRRQADGPSMEQLQSELSSLSHSDRSAISHVWSVFSAAPAKQRELILQGILSVACFNQLSFISAQVRDLIKIDFISMLPSEISLQILSKLDTISLCKSAQVSRRWRQLADDDMVWLRLCEQHLGSRCRKCGWGLPILERKRLRQEKMQIELRAKGHAVDENRIPGDNIESGSDHATSHKRPREDDPGDVLSDSKRQCSAASDGCENKSLVRRPWKDVYKDRFKVGNNWKHGRYTLRTIKEAHTNGITCLSYGPNCLGENIICSGSYDASVRMFDADSGELLKTFHGATQGIRCLQFNNRQLITGSLDGNVRIYDIQSGDLKKVLTGPAKGVLSVHNDGNYLACGSMDKNIYIWNAATRLQTVIRGHTDFVNSVWVDLPSRTLFSASDDCSIVLWDLDTRRPIKRFEGHVGPVQQVIPMPPEFELDECDLADLRHEYDTDTDAEHEQQRLTPPVSLLNTPIFPEDSNRPNPTPSYILSAGLDATIRLWHVSSSRCVRVFFGHLEGIWSLAADNLRIVSTSEDGSVKIWCPQDGTCERTYTGHAGPVTCVSLSGERLITGGEDCEIRIMTFSD</sequence>
<dbReference type="InterPro" id="IPR015943">
    <property type="entry name" value="WD40/YVTN_repeat-like_dom_sf"/>
</dbReference>
<dbReference type="Gene3D" id="2.130.10.10">
    <property type="entry name" value="YVTN repeat-like/Quinoprotein amine dehydrogenase"/>
    <property type="match status" value="2"/>
</dbReference>
<dbReference type="AlphaFoldDB" id="A0A0D2ACV1"/>
<evidence type="ECO:0000256" key="7">
    <source>
        <dbReference type="SAM" id="MobiDB-lite"/>
    </source>
</evidence>
<feature type="compositionally biased region" description="Basic and acidic residues" evidence="7">
    <location>
        <begin position="299"/>
        <end position="309"/>
    </location>
</feature>
<feature type="compositionally biased region" description="Basic residues" evidence="7">
    <location>
        <begin position="138"/>
        <end position="148"/>
    </location>
</feature>
<feature type="repeat" description="WD" evidence="6">
    <location>
        <begin position="509"/>
        <end position="550"/>
    </location>
</feature>
<evidence type="ECO:0000259" key="8">
    <source>
        <dbReference type="PROSITE" id="PS50181"/>
    </source>
</evidence>
<name>A0A0D2ACV1_9PEZI</name>
<dbReference type="CDD" id="cd00200">
    <property type="entry name" value="WD40"/>
    <property type="match status" value="1"/>
</dbReference>
<feature type="domain" description="F-box" evidence="8">
    <location>
        <begin position="218"/>
        <end position="264"/>
    </location>
</feature>
<organism evidence="9 10">
    <name type="scientific">Verruconis gallopava</name>
    <dbReference type="NCBI Taxonomy" id="253628"/>
    <lineage>
        <taxon>Eukaryota</taxon>
        <taxon>Fungi</taxon>
        <taxon>Dikarya</taxon>
        <taxon>Ascomycota</taxon>
        <taxon>Pezizomycotina</taxon>
        <taxon>Dothideomycetes</taxon>
        <taxon>Pleosporomycetidae</taxon>
        <taxon>Venturiales</taxon>
        <taxon>Sympoventuriaceae</taxon>
        <taxon>Verruconis</taxon>
    </lineage>
</organism>
<dbReference type="PROSITE" id="PS50181">
    <property type="entry name" value="FBOX"/>
    <property type="match status" value="1"/>
</dbReference>
<dbReference type="FunFam" id="1.20.1280.50:FF:000016">
    <property type="entry name" value="E3 ubiquitin ligase complex SCF subunit sconB"/>
    <property type="match status" value="1"/>
</dbReference>
<feature type="repeat" description="WD" evidence="6">
    <location>
        <begin position="615"/>
        <end position="643"/>
    </location>
</feature>
<accession>A0A0D2ACV1</accession>
<dbReference type="InterPro" id="IPR011047">
    <property type="entry name" value="Quinoprotein_ADH-like_sf"/>
</dbReference>
<feature type="region of interest" description="Disordered" evidence="7">
    <location>
        <begin position="299"/>
        <end position="346"/>
    </location>
</feature>
<keyword evidence="3 6" id="KW-0853">WD repeat</keyword>
<evidence type="ECO:0000256" key="5">
    <source>
        <dbReference type="ARBA" id="ARBA00022786"/>
    </source>
</evidence>
<dbReference type="InterPro" id="IPR019775">
    <property type="entry name" value="WD40_repeat_CS"/>
</dbReference>
<feature type="region of interest" description="Disordered" evidence="7">
    <location>
        <begin position="120"/>
        <end position="162"/>
    </location>
</feature>
<reference evidence="9 10" key="1">
    <citation type="submission" date="2015-01" db="EMBL/GenBank/DDBJ databases">
        <title>The Genome Sequence of Ochroconis gallopava CBS43764.</title>
        <authorList>
            <consortium name="The Broad Institute Genomics Platform"/>
            <person name="Cuomo C."/>
            <person name="de Hoog S."/>
            <person name="Gorbushina A."/>
            <person name="Stielow B."/>
            <person name="Teixiera M."/>
            <person name="Abouelleil A."/>
            <person name="Chapman S.B."/>
            <person name="Priest M."/>
            <person name="Young S.K."/>
            <person name="Wortman J."/>
            <person name="Nusbaum C."/>
            <person name="Birren B."/>
        </authorList>
    </citation>
    <scope>NUCLEOTIDE SEQUENCE [LARGE SCALE GENOMIC DNA]</scope>
    <source>
        <strain evidence="9 10">CBS 43764</strain>
    </source>
</reference>
<dbReference type="InterPro" id="IPR001810">
    <property type="entry name" value="F-box_dom"/>
</dbReference>
<feature type="repeat" description="WD" evidence="6">
    <location>
        <begin position="385"/>
        <end position="429"/>
    </location>
</feature>
<dbReference type="STRING" id="253628.A0A0D2ACV1"/>
<feature type="repeat" description="WD" evidence="6">
    <location>
        <begin position="478"/>
        <end position="500"/>
    </location>
</feature>
<dbReference type="InterPro" id="IPR018391">
    <property type="entry name" value="PQQ_b-propeller_rpt"/>
</dbReference>
<feature type="compositionally biased region" description="Basic and acidic residues" evidence="7">
    <location>
        <begin position="317"/>
        <end position="330"/>
    </location>
</feature>
<dbReference type="Proteomes" id="UP000053259">
    <property type="component" value="Unassembled WGS sequence"/>
</dbReference>
<evidence type="ECO:0000256" key="4">
    <source>
        <dbReference type="ARBA" id="ARBA00022737"/>
    </source>
</evidence>
<dbReference type="RefSeq" id="XP_016214612.1">
    <property type="nucleotide sequence ID" value="XM_016357820.1"/>
</dbReference>
<evidence type="ECO:0000256" key="3">
    <source>
        <dbReference type="ARBA" id="ARBA00022574"/>
    </source>
</evidence>
<feature type="compositionally biased region" description="Polar residues" evidence="7">
    <location>
        <begin position="120"/>
        <end position="137"/>
    </location>
</feature>
<evidence type="ECO:0000256" key="6">
    <source>
        <dbReference type="PROSITE-ProRule" id="PRU00221"/>
    </source>
</evidence>
<dbReference type="GeneID" id="27312445"/>
<evidence type="ECO:0000256" key="2">
    <source>
        <dbReference type="ARBA" id="ARBA00007968"/>
    </source>
</evidence>
<protein>
    <recommendedName>
        <fullName evidence="8">F-box domain-containing protein</fullName>
    </recommendedName>
</protein>
<dbReference type="Pfam" id="PF12937">
    <property type="entry name" value="F-box-like"/>
    <property type="match status" value="1"/>
</dbReference>
<gene>
    <name evidence="9" type="ORF">PV09_04472</name>
</gene>
<keyword evidence="5" id="KW-0833">Ubl conjugation pathway</keyword>
<dbReference type="Pfam" id="PF00400">
    <property type="entry name" value="WD40"/>
    <property type="match status" value="6"/>
</dbReference>
<dbReference type="InterPro" id="IPR036047">
    <property type="entry name" value="F-box-like_dom_sf"/>
</dbReference>
<feature type="repeat" description="WD" evidence="6">
    <location>
        <begin position="430"/>
        <end position="469"/>
    </location>
</feature>
<dbReference type="FunCoup" id="A0A0D2ACV1">
    <property type="interactions" value="153"/>
</dbReference>
<evidence type="ECO:0000313" key="10">
    <source>
        <dbReference type="Proteomes" id="UP000053259"/>
    </source>
</evidence>
<dbReference type="RefSeq" id="XP_016214613.1">
    <property type="nucleotide sequence ID" value="XM_016357821.1"/>
</dbReference>
<dbReference type="InterPro" id="IPR001680">
    <property type="entry name" value="WD40_rpt"/>
</dbReference>
<dbReference type="InterPro" id="IPR051075">
    <property type="entry name" value="SCF_subunit_WD-repeat"/>
</dbReference>
<dbReference type="CDD" id="cd22147">
    <property type="entry name" value="F-box_SpPof1-like"/>
    <property type="match status" value="1"/>
</dbReference>
<dbReference type="OrthoDB" id="5580488at2759"/>
<feature type="repeat" description="WD" evidence="6">
    <location>
        <begin position="684"/>
        <end position="717"/>
    </location>
</feature>
<dbReference type="Gene3D" id="1.20.1280.50">
    <property type="match status" value="1"/>
</dbReference>
<dbReference type="SMART" id="SM00256">
    <property type="entry name" value="FBOX"/>
    <property type="match status" value="1"/>
</dbReference>
<comment type="similarity">
    <text evidence="2">Belongs to the WD repeat MET30/SCONB/SCON-2 family.</text>
</comment>
<dbReference type="PANTHER" id="PTHR19872:SF9">
    <property type="entry name" value="UBIQUITIN-BINDING SDF UBIQUITIN LIGASE COMPLEX SUBUNIT"/>
    <property type="match status" value="1"/>
</dbReference>
<evidence type="ECO:0000313" key="9">
    <source>
        <dbReference type="EMBL" id="KIW04743.1"/>
    </source>
</evidence>
<dbReference type="SUPFAM" id="SSF81383">
    <property type="entry name" value="F-box domain"/>
    <property type="match status" value="1"/>
</dbReference>
<feature type="region of interest" description="Disordered" evidence="7">
    <location>
        <begin position="1"/>
        <end position="43"/>
    </location>
</feature>
<dbReference type="PROSITE" id="PS50082">
    <property type="entry name" value="WD_REPEATS_2"/>
    <property type="match status" value="7"/>
</dbReference>
<dbReference type="VEuPathDB" id="FungiDB:PV09_04472"/>
<dbReference type="PANTHER" id="PTHR19872">
    <property type="entry name" value="UBIQUITIN LIGASE SPECIFICITY FACTOR/HREP PROTEIN"/>
    <property type="match status" value="1"/>
</dbReference>
<evidence type="ECO:0000256" key="1">
    <source>
        <dbReference type="ARBA" id="ARBA00004906"/>
    </source>
</evidence>
<feature type="repeat" description="WD" evidence="6">
    <location>
        <begin position="644"/>
        <end position="673"/>
    </location>
</feature>
<dbReference type="SMART" id="SM00320">
    <property type="entry name" value="WD40"/>
    <property type="match status" value="7"/>
</dbReference>
<keyword evidence="10" id="KW-1185">Reference proteome</keyword>